<dbReference type="Pfam" id="PF00990">
    <property type="entry name" value="GGDEF"/>
    <property type="match status" value="1"/>
</dbReference>
<dbReference type="InterPro" id="IPR050469">
    <property type="entry name" value="Diguanylate_Cyclase"/>
</dbReference>
<keyword evidence="5" id="KW-0808">Transferase</keyword>
<organism evidence="5 6">
    <name type="scientific">Saccharospirillum mangrovi</name>
    <dbReference type="NCBI Taxonomy" id="2161747"/>
    <lineage>
        <taxon>Bacteria</taxon>
        <taxon>Pseudomonadati</taxon>
        <taxon>Pseudomonadota</taxon>
        <taxon>Gammaproteobacteria</taxon>
        <taxon>Oceanospirillales</taxon>
        <taxon>Saccharospirillaceae</taxon>
        <taxon>Saccharospirillum</taxon>
    </lineage>
</organism>
<dbReference type="SUPFAM" id="SSF55073">
    <property type="entry name" value="Nucleotide cyclase"/>
    <property type="match status" value="1"/>
</dbReference>
<dbReference type="EC" id="2.7.7.65" evidence="1"/>
<feature type="coiled-coil region" evidence="3">
    <location>
        <begin position="221"/>
        <end position="255"/>
    </location>
</feature>
<proteinExistence type="predicted"/>
<dbReference type="SMART" id="SM00267">
    <property type="entry name" value="GGDEF"/>
    <property type="match status" value="1"/>
</dbReference>
<reference evidence="6" key="1">
    <citation type="journal article" date="2019" name="Int. J. Syst. Evol. Microbiol.">
        <title>The Global Catalogue of Microorganisms (GCM) 10K type strain sequencing project: providing services to taxonomists for standard genome sequencing and annotation.</title>
        <authorList>
            <consortium name="The Broad Institute Genomics Platform"/>
            <consortium name="The Broad Institute Genome Sequencing Center for Infectious Disease"/>
            <person name="Wu L."/>
            <person name="Ma J."/>
        </authorList>
    </citation>
    <scope>NUCLEOTIDE SEQUENCE [LARGE SCALE GENOMIC DNA]</scope>
    <source>
        <strain evidence="6">IBRC 10765</strain>
    </source>
</reference>
<dbReference type="PANTHER" id="PTHR45138">
    <property type="entry name" value="REGULATORY COMPONENTS OF SENSORY TRANSDUCTION SYSTEM"/>
    <property type="match status" value="1"/>
</dbReference>
<dbReference type="Proteomes" id="UP001595617">
    <property type="component" value="Unassembled WGS sequence"/>
</dbReference>
<accession>A0ABV7ZSK9</accession>
<evidence type="ECO:0000313" key="5">
    <source>
        <dbReference type="EMBL" id="MFC3851538.1"/>
    </source>
</evidence>
<dbReference type="PROSITE" id="PS50887">
    <property type="entry name" value="GGDEF"/>
    <property type="match status" value="1"/>
</dbReference>
<comment type="caution">
    <text evidence="5">The sequence shown here is derived from an EMBL/GenBank/DDBJ whole genome shotgun (WGS) entry which is preliminary data.</text>
</comment>
<dbReference type="InterPro" id="IPR000160">
    <property type="entry name" value="GGDEF_dom"/>
</dbReference>
<evidence type="ECO:0000259" key="4">
    <source>
        <dbReference type="PROSITE" id="PS50887"/>
    </source>
</evidence>
<evidence type="ECO:0000313" key="6">
    <source>
        <dbReference type="Proteomes" id="UP001595617"/>
    </source>
</evidence>
<dbReference type="Pfam" id="PF20975">
    <property type="entry name" value="DGCcoil"/>
    <property type="match status" value="1"/>
</dbReference>
<dbReference type="NCBIfam" id="TIGR00254">
    <property type="entry name" value="GGDEF"/>
    <property type="match status" value="1"/>
</dbReference>
<sequence length="517" mass="59505">MTTESKQRLLDRVGQFRRAVVRVSLFADGQQRALDDELDHLREILRQPEVDDETFEAALAEAETVYDHYVAARAEDARRLGKSFARLNDQLRHYSPDPTFFDHLSNGIEARLRNPQEVELYLNEYRKAQGDLLKDLTSLAAAERTIERVAKNRNELELKGITTDIEQVKLDVYDSITDLANRIHLPVDKQHALQTIIHQLTRTLEWPYLLGLLNELIDLIVSVLNDEQRELEHYLEELNERLTFIRASVQRAKQIQQDFRNDGNQLDARIQQHVDSIRNEMHNATSMDQLKTGIQQELDDIVQSIGTFMQDAVQKERDMDNMMAELVEVIADLEQQNKRIRDAFEKTRQQAMTDSLTGLPNRTAYMQKIEEEFERYQRLGAPLALCVLDVDYFKRINDKLGHTAGDKVLKILARQLQAQLRQYDFIARYGGEEFVILMPGTDERAAVAGMQKLRLAVEKSPFHFKGEPVPITVSIGCAQFQKSDRIVDVFDRADAALYRAKDLGRNRVEVGSVNASE</sequence>
<dbReference type="CDD" id="cd01949">
    <property type="entry name" value="GGDEF"/>
    <property type="match status" value="1"/>
</dbReference>
<dbReference type="Gene3D" id="3.30.70.270">
    <property type="match status" value="1"/>
</dbReference>
<evidence type="ECO:0000256" key="2">
    <source>
        <dbReference type="ARBA" id="ARBA00034247"/>
    </source>
</evidence>
<name>A0ABV7ZSK9_9GAMM</name>
<dbReference type="InterPro" id="IPR043128">
    <property type="entry name" value="Rev_trsase/Diguanyl_cyclase"/>
</dbReference>
<feature type="coiled-coil region" evidence="3">
    <location>
        <begin position="316"/>
        <end position="350"/>
    </location>
</feature>
<dbReference type="EMBL" id="JBHRYR010000002">
    <property type="protein sequence ID" value="MFC3851538.1"/>
    <property type="molecule type" value="Genomic_DNA"/>
</dbReference>
<dbReference type="PANTHER" id="PTHR45138:SF9">
    <property type="entry name" value="DIGUANYLATE CYCLASE DGCM-RELATED"/>
    <property type="match status" value="1"/>
</dbReference>
<dbReference type="Gene3D" id="1.20.120.20">
    <property type="entry name" value="Apolipoprotein"/>
    <property type="match status" value="1"/>
</dbReference>
<dbReference type="InterPro" id="IPR029787">
    <property type="entry name" value="Nucleotide_cyclase"/>
</dbReference>
<dbReference type="InterPro" id="IPR048516">
    <property type="entry name" value="DGCcoil"/>
</dbReference>
<comment type="catalytic activity">
    <reaction evidence="2">
        <text>2 GTP = 3',3'-c-di-GMP + 2 diphosphate</text>
        <dbReference type="Rhea" id="RHEA:24898"/>
        <dbReference type="ChEBI" id="CHEBI:33019"/>
        <dbReference type="ChEBI" id="CHEBI:37565"/>
        <dbReference type="ChEBI" id="CHEBI:58805"/>
        <dbReference type="EC" id="2.7.7.65"/>
    </reaction>
</comment>
<feature type="domain" description="GGDEF" evidence="4">
    <location>
        <begin position="381"/>
        <end position="513"/>
    </location>
</feature>
<protein>
    <recommendedName>
        <fullName evidence="1">diguanylate cyclase</fullName>
        <ecNumber evidence="1">2.7.7.65</ecNumber>
    </recommendedName>
</protein>
<evidence type="ECO:0000256" key="1">
    <source>
        <dbReference type="ARBA" id="ARBA00012528"/>
    </source>
</evidence>
<dbReference type="RefSeq" id="WP_380692724.1">
    <property type="nucleotide sequence ID" value="NZ_JBHRYR010000002.1"/>
</dbReference>
<gene>
    <name evidence="5" type="ORF">ACFOOG_01725</name>
</gene>
<keyword evidence="3" id="KW-0175">Coiled coil</keyword>
<keyword evidence="6" id="KW-1185">Reference proteome</keyword>
<dbReference type="GO" id="GO:0052621">
    <property type="term" value="F:diguanylate cyclase activity"/>
    <property type="evidence" value="ECO:0007669"/>
    <property type="project" value="UniProtKB-EC"/>
</dbReference>
<evidence type="ECO:0000256" key="3">
    <source>
        <dbReference type="SAM" id="Coils"/>
    </source>
</evidence>
<keyword evidence="5" id="KW-0548">Nucleotidyltransferase</keyword>